<organism evidence="2 3">
    <name type="scientific">Aplosporella prunicola CBS 121167</name>
    <dbReference type="NCBI Taxonomy" id="1176127"/>
    <lineage>
        <taxon>Eukaryota</taxon>
        <taxon>Fungi</taxon>
        <taxon>Dikarya</taxon>
        <taxon>Ascomycota</taxon>
        <taxon>Pezizomycotina</taxon>
        <taxon>Dothideomycetes</taxon>
        <taxon>Dothideomycetes incertae sedis</taxon>
        <taxon>Botryosphaeriales</taxon>
        <taxon>Aplosporellaceae</taxon>
        <taxon>Aplosporella</taxon>
    </lineage>
</organism>
<dbReference type="Proteomes" id="UP000799438">
    <property type="component" value="Unassembled WGS sequence"/>
</dbReference>
<feature type="compositionally biased region" description="Polar residues" evidence="1">
    <location>
        <begin position="155"/>
        <end position="173"/>
    </location>
</feature>
<dbReference type="AlphaFoldDB" id="A0A6A6AWS0"/>
<accession>A0A6A6AWS0</accession>
<reference evidence="2" key="1">
    <citation type="journal article" date="2020" name="Stud. Mycol.">
        <title>101 Dothideomycetes genomes: a test case for predicting lifestyles and emergence of pathogens.</title>
        <authorList>
            <person name="Haridas S."/>
            <person name="Albert R."/>
            <person name="Binder M."/>
            <person name="Bloem J."/>
            <person name="Labutti K."/>
            <person name="Salamov A."/>
            <person name="Andreopoulos B."/>
            <person name="Baker S."/>
            <person name="Barry K."/>
            <person name="Bills G."/>
            <person name="Bluhm B."/>
            <person name="Cannon C."/>
            <person name="Castanera R."/>
            <person name="Culley D."/>
            <person name="Daum C."/>
            <person name="Ezra D."/>
            <person name="Gonzalez J."/>
            <person name="Henrissat B."/>
            <person name="Kuo A."/>
            <person name="Liang C."/>
            <person name="Lipzen A."/>
            <person name="Lutzoni F."/>
            <person name="Magnuson J."/>
            <person name="Mondo S."/>
            <person name="Nolan M."/>
            <person name="Ohm R."/>
            <person name="Pangilinan J."/>
            <person name="Park H.-J."/>
            <person name="Ramirez L."/>
            <person name="Alfaro M."/>
            <person name="Sun H."/>
            <person name="Tritt A."/>
            <person name="Yoshinaga Y."/>
            <person name="Zwiers L.-H."/>
            <person name="Turgeon B."/>
            <person name="Goodwin S."/>
            <person name="Spatafora J."/>
            <person name="Crous P."/>
            <person name="Grigoriev I."/>
        </authorList>
    </citation>
    <scope>NUCLEOTIDE SEQUENCE</scope>
    <source>
        <strain evidence="2">CBS 121167</strain>
    </source>
</reference>
<name>A0A6A6AWS0_9PEZI</name>
<protein>
    <submittedName>
        <fullName evidence="2">Uncharacterized protein</fullName>
    </submittedName>
</protein>
<dbReference type="RefSeq" id="XP_033390956.1">
    <property type="nucleotide sequence ID" value="XM_033541551.1"/>
</dbReference>
<evidence type="ECO:0000313" key="3">
    <source>
        <dbReference type="Proteomes" id="UP000799438"/>
    </source>
</evidence>
<sequence length="182" mass="19896">MPAPSCWGAAQLRSAQISSARMEAQPRHDKKPAIEVGVTPAVAQAHAHPVAAAQHNRPRIVWSPRRPLTHYSLPRFHDKGSFLSISLSFILLTSYSSFFSCNTRISCTKQVGTLTHTHTHNHKQSQAHKRTAQGLNQAVNGAWYSSSRYICNSAAKQQGSSSPHPTYASLSTRRSPKSGPCS</sequence>
<proteinExistence type="predicted"/>
<gene>
    <name evidence="2" type="ORF">K452DRAFT_293367</name>
</gene>
<keyword evidence="3" id="KW-1185">Reference proteome</keyword>
<feature type="region of interest" description="Disordered" evidence="1">
    <location>
        <begin position="155"/>
        <end position="182"/>
    </location>
</feature>
<evidence type="ECO:0000313" key="2">
    <source>
        <dbReference type="EMBL" id="KAF2135237.1"/>
    </source>
</evidence>
<dbReference type="EMBL" id="ML995619">
    <property type="protein sequence ID" value="KAF2135237.1"/>
    <property type="molecule type" value="Genomic_DNA"/>
</dbReference>
<dbReference type="GeneID" id="54299047"/>
<evidence type="ECO:0000256" key="1">
    <source>
        <dbReference type="SAM" id="MobiDB-lite"/>
    </source>
</evidence>